<dbReference type="EC" id="1.13.12.19" evidence="4"/>
<evidence type="ECO:0000256" key="7">
    <source>
        <dbReference type="ARBA" id="ARBA00031011"/>
    </source>
</evidence>
<evidence type="ECO:0000313" key="14">
    <source>
        <dbReference type="Proteomes" id="UP000187012"/>
    </source>
</evidence>
<dbReference type="EC" id="1.14.20.7" evidence="3"/>
<dbReference type="InterPro" id="IPR026992">
    <property type="entry name" value="DIOX_N"/>
</dbReference>
<comment type="catalytic activity">
    <reaction evidence="10">
        <text>L-arginine + 2-oxoglutarate + O2 = guanidine + L-glutamate 5-semialdehyde + succinate + CO2</text>
        <dbReference type="Rhea" id="RHEA:31535"/>
        <dbReference type="ChEBI" id="CHEBI:15379"/>
        <dbReference type="ChEBI" id="CHEBI:16526"/>
        <dbReference type="ChEBI" id="CHEBI:16810"/>
        <dbReference type="ChEBI" id="CHEBI:30031"/>
        <dbReference type="ChEBI" id="CHEBI:30087"/>
        <dbReference type="ChEBI" id="CHEBI:32682"/>
        <dbReference type="ChEBI" id="CHEBI:58066"/>
        <dbReference type="EC" id="1.14.20.7"/>
    </reaction>
</comment>
<dbReference type="PRINTS" id="PR00682">
    <property type="entry name" value="IPNSYNTHASE"/>
</dbReference>
<comment type="similarity">
    <text evidence="11">Belongs to the iron/ascorbate-dependent oxidoreductase family.</text>
</comment>
<keyword evidence="11" id="KW-0560">Oxidoreductase</keyword>
<dbReference type="Pfam" id="PF03171">
    <property type="entry name" value="2OG-FeII_Oxy"/>
    <property type="match status" value="1"/>
</dbReference>
<dbReference type="SUPFAM" id="SSF51197">
    <property type="entry name" value="Clavaminate synthase-like"/>
    <property type="match status" value="1"/>
</dbReference>
<name>A0A1N7S8S2_9BURK</name>
<feature type="domain" description="Fe2OG dioxygenase" evidence="12">
    <location>
        <begin position="174"/>
        <end position="288"/>
    </location>
</feature>
<comment type="pathway">
    <text evidence="2">Alkene biosynthesis; ethylene biosynthesis via 2-oxoglutarate.</text>
</comment>
<evidence type="ECO:0000256" key="11">
    <source>
        <dbReference type="RuleBase" id="RU003682"/>
    </source>
</evidence>
<protein>
    <recommendedName>
        <fullName evidence="5">2-oxoglutarate-dependent ethylene/succinate-forming enzyme</fullName>
        <ecNumber evidence="4">1.13.12.19</ecNumber>
        <ecNumber evidence="3">1.14.20.7</ecNumber>
    </recommendedName>
    <alternativeName>
        <fullName evidence="7">2-oxoglutarate dioxygenase (ethylene-forming)</fullName>
    </alternativeName>
    <alternativeName>
        <fullName evidence="8">2-oxoglutarate/L-arginine monooxygenase/decarboxylase (succinate-forming)</fullName>
    </alternativeName>
</protein>
<gene>
    <name evidence="13" type="ORF">BN2475_450046</name>
</gene>
<keyword evidence="14" id="KW-1185">Reference proteome</keyword>
<dbReference type="PROSITE" id="PS51471">
    <property type="entry name" value="FE2OG_OXY"/>
    <property type="match status" value="1"/>
</dbReference>
<proteinExistence type="inferred from homology"/>
<dbReference type="GO" id="GO:0046872">
    <property type="term" value="F:metal ion binding"/>
    <property type="evidence" value="ECO:0007669"/>
    <property type="project" value="UniProtKB-KW"/>
</dbReference>
<dbReference type="Pfam" id="PF14226">
    <property type="entry name" value="DIOX_N"/>
    <property type="match status" value="1"/>
</dbReference>
<evidence type="ECO:0000256" key="9">
    <source>
        <dbReference type="ARBA" id="ARBA00047725"/>
    </source>
</evidence>
<evidence type="ECO:0000256" key="10">
    <source>
        <dbReference type="ARBA" id="ARBA00049359"/>
    </source>
</evidence>
<comment type="cofactor">
    <cofactor evidence="1">
        <name>Fe(2+)</name>
        <dbReference type="ChEBI" id="CHEBI:29033"/>
    </cofactor>
</comment>
<evidence type="ECO:0000256" key="5">
    <source>
        <dbReference type="ARBA" id="ARBA00019045"/>
    </source>
</evidence>
<accession>A0A1N7S8S2</accession>
<dbReference type="InterPro" id="IPR044861">
    <property type="entry name" value="IPNS-like_FE2OG_OXY"/>
</dbReference>
<dbReference type="Gene3D" id="2.60.120.330">
    <property type="entry name" value="B-lactam Antibiotic, Isopenicillin N Synthase, Chain"/>
    <property type="match status" value="1"/>
</dbReference>
<dbReference type="EMBL" id="CYGX02000045">
    <property type="protein sequence ID" value="SIT43775.1"/>
    <property type="molecule type" value="Genomic_DNA"/>
</dbReference>
<dbReference type="InterPro" id="IPR050231">
    <property type="entry name" value="Iron_ascorbate_oxido_reductase"/>
</dbReference>
<sequence length="332" mass="37479">MDKANLPIIDIGALRHGDKEGSQQAAQLIDRACRDVGFFLVVNHGIPFDSIKATFEHARAFFDLPLKEKLTLSLEKHSNCFRGYAPVLSELADGKPNSYELMEFSVEFEHDHPDVLARKPMHGPNLWPELPGYRAALTRYIEHMIHLGFDLMRGIAMGLGLEDDFFRRAFNGRPFWQFRTAHYPDPASLRAMSSAFPHVGQVPQVEVGDQSCGAHTDYGCLTMLLADSPGLQILTTDGEWVSVPVVPGAYVCNVGDMLQYWTRDTYVATRHRVMTEGERISLPFFFQPDYETIVEPPDLFPVLSSKPFPALRYGPYAFEKYRGIYPGAVFSR</sequence>
<reference evidence="13 14" key="1">
    <citation type="submission" date="2016-12" db="EMBL/GenBank/DDBJ databases">
        <authorList>
            <person name="Song W.-J."/>
            <person name="Kurnit D.M."/>
        </authorList>
    </citation>
    <scope>NUCLEOTIDE SEQUENCE [LARGE SCALE GENOMIC DNA]</scope>
    <source>
        <strain evidence="13 14">STM7296</strain>
    </source>
</reference>
<dbReference type="GO" id="GO:0009693">
    <property type="term" value="P:ethylene biosynthetic process"/>
    <property type="evidence" value="ECO:0007669"/>
    <property type="project" value="UniProtKB-KW"/>
</dbReference>
<keyword evidence="11" id="KW-0479">Metal-binding</keyword>
<evidence type="ECO:0000256" key="4">
    <source>
        <dbReference type="ARBA" id="ARBA00012531"/>
    </source>
</evidence>
<dbReference type="PANTHER" id="PTHR47990">
    <property type="entry name" value="2-OXOGLUTARATE (2OG) AND FE(II)-DEPENDENT OXYGENASE SUPERFAMILY PROTEIN-RELATED"/>
    <property type="match status" value="1"/>
</dbReference>
<organism evidence="13 14">
    <name type="scientific">Paraburkholderia ribeironis</name>
    <dbReference type="NCBI Taxonomy" id="1247936"/>
    <lineage>
        <taxon>Bacteria</taxon>
        <taxon>Pseudomonadati</taxon>
        <taxon>Pseudomonadota</taxon>
        <taxon>Betaproteobacteria</taxon>
        <taxon>Burkholderiales</taxon>
        <taxon>Burkholderiaceae</taxon>
        <taxon>Paraburkholderia</taxon>
    </lineage>
</organism>
<dbReference type="InterPro" id="IPR027443">
    <property type="entry name" value="IPNS-like_sf"/>
</dbReference>
<evidence type="ECO:0000256" key="2">
    <source>
        <dbReference type="ARBA" id="ARBA00004767"/>
    </source>
</evidence>
<dbReference type="AlphaFoldDB" id="A0A1N7S8S2"/>
<dbReference type="RefSeq" id="WP_159444587.1">
    <property type="nucleotide sequence ID" value="NZ_CYGX02000045.1"/>
</dbReference>
<evidence type="ECO:0000256" key="3">
    <source>
        <dbReference type="ARBA" id="ARBA00012293"/>
    </source>
</evidence>
<dbReference type="STRING" id="1247936.BN2475_450046"/>
<evidence type="ECO:0000256" key="1">
    <source>
        <dbReference type="ARBA" id="ARBA00001954"/>
    </source>
</evidence>
<evidence type="ECO:0000256" key="8">
    <source>
        <dbReference type="ARBA" id="ARBA00031282"/>
    </source>
</evidence>
<dbReference type="OrthoDB" id="21825at2"/>
<evidence type="ECO:0000313" key="13">
    <source>
        <dbReference type="EMBL" id="SIT43775.1"/>
    </source>
</evidence>
<dbReference type="Proteomes" id="UP000187012">
    <property type="component" value="Unassembled WGS sequence"/>
</dbReference>
<comment type="catalytic activity">
    <reaction evidence="9">
        <text>2-oxoglutarate + O2 + 2 H(+) = ethene + 3 CO2 + H2O</text>
        <dbReference type="Rhea" id="RHEA:31523"/>
        <dbReference type="ChEBI" id="CHEBI:15377"/>
        <dbReference type="ChEBI" id="CHEBI:15378"/>
        <dbReference type="ChEBI" id="CHEBI:15379"/>
        <dbReference type="ChEBI" id="CHEBI:16526"/>
        <dbReference type="ChEBI" id="CHEBI:16810"/>
        <dbReference type="ChEBI" id="CHEBI:18153"/>
        <dbReference type="EC" id="1.13.12.19"/>
    </reaction>
</comment>
<dbReference type="InterPro" id="IPR005123">
    <property type="entry name" value="Oxoglu/Fe-dep_dioxygenase_dom"/>
</dbReference>
<evidence type="ECO:0000259" key="12">
    <source>
        <dbReference type="PROSITE" id="PS51471"/>
    </source>
</evidence>
<keyword evidence="6" id="KW-0266">Ethylene biosynthesis</keyword>
<keyword evidence="11" id="KW-0408">Iron</keyword>
<evidence type="ECO:0000256" key="6">
    <source>
        <dbReference type="ARBA" id="ARBA00022666"/>
    </source>
</evidence>
<dbReference type="GO" id="GO:0102276">
    <property type="term" value="F:2-oxoglutarate oxygenase/decarboxylase (ethylene-forming) activity"/>
    <property type="evidence" value="ECO:0007669"/>
    <property type="project" value="UniProtKB-EC"/>
</dbReference>